<dbReference type="RefSeq" id="XP_022293185.1">
    <property type="nucleotide sequence ID" value="XM_022437477.1"/>
</dbReference>
<evidence type="ECO:0000256" key="2">
    <source>
        <dbReference type="ARBA" id="ARBA00022723"/>
    </source>
</evidence>
<evidence type="ECO:0000256" key="3">
    <source>
        <dbReference type="ARBA" id="ARBA00022801"/>
    </source>
</evidence>
<keyword evidence="2" id="KW-0479">Metal-binding</keyword>
<dbReference type="OrthoDB" id="6503940at2759"/>
<evidence type="ECO:0000256" key="4">
    <source>
        <dbReference type="ARBA" id="ARBA00022842"/>
    </source>
</evidence>
<dbReference type="Proteomes" id="UP000694844">
    <property type="component" value="Chromosome 7"/>
</dbReference>
<dbReference type="AlphaFoldDB" id="A0A8B8APS5"/>
<dbReference type="FunFam" id="3.40.50.1000:FF:000086">
    <property type="entry name" value="LD24878p"/>
    <property type="match status" value="1"/>
</dbReference>
<dbReference type="GO" id="GO:0008253">
    <property type="term" value="F:5'-nucleotidase activity"/>
    <property type="evidence" value="ECO:0007669"/>
    <property type="project" value="TreeGrafter"/>
</dbReference>
<dbReference type="Gene3D" id="3.40.50.1000">
    <property type="entry name" value="HAD superfamily/HAD-like"/>
    <property type="match status" value="1"/>
</dbReference>
<proteinExistence type="inferred from homology"/>
<keyword evidence="3" id="KW-0378">Hydrolase</keyword>
<evidence type="ECO:0000256" key="5">
    <source>
        <dbReference type="ARBA" id="ARBA00022990"/>
    </source>
</evidence>
<organism evidence="7 8">
    <name type="scientific">Crassostrea virginica</name>
    <name type="common">Eastern oyster</name>
    <dbReference type="NCBI Taxonomy" id="6565"/>
    <lineage>
        <taxon>Eukaryota</taxon>
        <taxon>Metazoa</taxon>
        <taxon>Spiralia</taxon>
        <taxon>Lophotrochozoa</taxon>
        <taxon>Mollusca</taxon>
        <taxon>Bivalvia</taxon>
        <taxon>Autobranchia</taxon>
        <taxon>Pteriomorphia</taxon>
        <taxon>Ostreida</taxon>
        <taxon>Ostreoidea</taxon>
        <taxon>Ostreidae</taxon>
        <taxon>Crassostrea</taxon>
    </lineage>
</organism>
<dbReference type="PANTHER" id="PTHR12103:SF38">
    <property type="entry name" value="5'-NUCLEOTIDASE DOMAIN-CONTAINING PROTEIN 1"/>
    <property type="match status" value="1"/>
</dbReference>
<reference evidence="8" key="1">
    <citation type="submission" date="2025-08" db="UniProtKB">
        <authorList>
            <consortium name="RefSeq"/>
        </authorList>
    </citation>
    <scope>IDENTIFICATION</scope>
    <source>
        <tissue evidence="8">Whole sample</tissue>
    </source>
</reference>
<dbReference type="SUPFAM" id="SSF56784">
    <property type="entry name" value="HAD-like"/>
    <property type="match status" value="1"/>
</dbReference>
<gene>
    <name evidence="8" type="primary">LOC111103891</name>
</gene>
<dbReference type="GeneID" id="111103891"/>
<keyword evidence="4" id="KW-0460">Magnesium</keyword>
<dbReference type="InterPro" id="IPR023214">
    <property type="entry name" value="HAD_sf"/>
</dbReference>
<dbReference type="KEGG" id="cvn:111103891"/>
<evidence type="ECO:0000313" key="8">
    <source>
        <dbReference type="RefSeq" id="XP_022293185.1"/>
    </source>
</evidence>
<name>A0A8B8APS5_CRAVI</name>
<dbReference type="InterPro" id="IPR036412">
    <property type="entry name" value="HAD-like_sf"/>
</dbReference>
<evidence type="ECO:0000256" key="6">
    <source>
        <dbReference type="ARBA" id="ARBA00069357"/>
    </source>
</evidence>
<evidence type="ECO:0000256" key="1">
    <source>
        <dbReference type="ARBA" id="ARBA00009589"/>
    </source>
</evidence>
<dbReference type="Pfam" id="PF05761">
    <property type="entry name" value="5_nucleotid"/>
    <property type="match status" value="1"/>
</dbReference>
<keyword evidence="5" id="KW-0007">Acetylation</keyword>
<protein>
    <recommendedName>
        <fullName evidence="6">5'-nucleotidase domain-containing protein 1</fullName>
    </recommendedName>
</protein>
<keyword evidence="7" id="KW-1185">Reference proteome</keyword>
<sequence length="499" mass="57355">MRKMIKILKNYFRFGSCKSFSARSISHRVRRSRHSVAGAMTTADDGKFCLADYDAIGFDMDHTLAKYKLVNLLNLIYDSFCESLVKNGYNSKIQDKLSTHKDFVCKGLFLDSKKGNILKLSHDGKILRCSHGTRMMGQEEMVSVYGEDLHWEHFQEAVGHVKLHGKGMMYRFFETYFDIPAIICCAHIVDVLDEENGGPCEEYNFWNDVLEAIGTLYFPPKIQEPEDTGNARWLLPFVRKDPGKYLQSCSNGVKDWLKELKGDNRTVFLMTSSNIDYAGMVLETVLGSDWKSYFHIVMTDARKPGFFIDKKKFKLIEGGGQVREVEELEPQKTYSGGNCADLMKFLEKQTGKSNPKIVYFGDSPCSDSFPAKTYGNWDVVLVLEEMEAEGYHPDLKDVLEPKRKVPKHQVNLTIDPEEEQYILSECWGSFFYHEEEDPKHDKHMNTYWGRVINHYNVIAVPTIEYIAGMPINYRYTKFNQSEVGNTDGFYPSKPKPLLP</sequence>
<dbReference type="GO" id="GO:0046872">
    <property type="term" value="F:metal ion binding"/>
    <property type="evidence" value="ECO:0007669"/>
    <property type="project" value="UniProtKB-KW"/>
</dbReference>
<dbReference type="InterPro" id="IPR008380">
    <property type="entry name" value="HAD-SF_hydro_IG_5-nucl"/>
</dbReference>
<dbReference type="PANTHER" id="PTHR12103">
    <property type="entry name" value="5'-NUCLEOTIDASE DOMAIN-CONTAINING"/>
    <property type="match status" value="1"/>
</dbReference>
<comment type="similarity">
    <text evidence="1">Belongs to the 5'(3')-deoxyribonucleotidase family.</text>
</comment>
<accession>A0A8B8APS5</accession>
<evidence type="ECO:0000313" key="7">
    <source>
        <dbReference type="Proteomes" id="UP000694844"/>
    </source>
</evidence>